<dbReference type="Proteomes" id="UP000184447">
    <property type="component" value="Unassembled WGS sequence"/>
</dbReference>
<dbReference type="OrthoDB" id="9781413at2"/>
<dbReference type="GO" id="GO:0016791">
    <property type="term" value="F:phosphatase activity"/>
    <property type="evidence" value="ECO:0007669"/>
    <property type="project" value="TreeGrafter"/>
</dbReference>
<protein>
    <submittedName>
        <fullName evidence="1">Uncharacterized protein</fullName>
    </submittedName>
</protein>
<dbReference type="SFLD" id="SFLDS00003">
    <property type="entry name" value="Haloacid_Dehalogenase"/>
    <property type="match status" value="1"/>
</dbReference>
<dbReference type="RefSeq" id="WP_073339066.1">
    <property type="nucleotide sequence ID" value="NZ_FQXM01000016.1"/>
</dbReference>
<accession>A0A1M5WCQ9</accession>
<dbReference type="SFLD" id="SFLDG01144">
    <property type="entry name" value="C2.B.4:_PGP_Like"/>
    <property type="match status" value="1"/>
</dbReference>
<dbReference type="InterPro" id="IPR023214">
    <property type="entry name" value="HAD_sf"/>
</dbReference>
<dbReference type="Gene3D" id="3.40.50.1000">
    <property type="entry name" value="HAD superfamily/HAD-like"/>
    <property type="match status" value="1"/>
</dbReference>
<dbReference type="STRING" id="1121316.SAMN02745207_02824"/>
<proteinExistence type="predicted"/>
<dbReference type="InterPro" id="IPR000150">
    <property type="entry name" value="Cof"/>
</dbReference>
<dbReference type="AlphaFoldDB" id="A0A1M5WCQ9"/>
<gene>
    <name evidence="1" type="ORF">SAMN02745207_02824</name>
</gene>
<dbReference type="Gene3D" id="3.30.1240.10">
    <property type="match status" value="1"/>
</dbReference>
<sequence length="269" mass="30628">MIKLIATDMDGTLINDKGEINQSIFEIIDILSKKNIRFMAASGRFFNQLSKNFEGSNNEIIFAAHNGAVVQYNNSEDILYESDINPNSYGNLIELSRKENIDMFFCTKDCAYGENPSNKLISSLKYHNIKYLRIQDLYKIQDSVLKITIFEGTGIKKATVDKVKASLTEDLDIIVSGRQWADVVNKGTNKGQAIKLIQQKYNIKPEETMVFGDHYNDLSMFKEAHHSYAMENAVEEIKKLAKFIAKSNNEDGVIKVIKEEILENQAYWA</sequence>
<keyword evidence="2" id="KW-1185">Reference proteome</keyword>
<reference evidence="1 2" key="1">
    <citation type="submission" date="2016-11" db="EMBL/GenBank/DDBJ databases">
        <authorList>
            <person name="Jaros S."/>
            <person name="Januszkiewicz K."/>
            <person name="Wedrychowicz H."/>
        </authorList>
    </citation>
    <scope>NUCLEOTIDE SEQUENCE [LARGE SCALE GENOMIC DNA]</scope>
    <source>
        <strain evidence="1 2">DSM 8605</strain>
    </source>
</reference>
<dbReference type="SFLD" id="SFLDG01140">
    <property type="entry name" value="C2.B:_Phosphomannomutase_and_P"/>
    <property type="match status" value="1"/>
</dbReference>
<organism evidence="1 2">
    <name type="scientific">Clostridium grantii DSM 8605</name>
    <dbReference type="NCBI Taxonomy" id="1121316"/>
    <lineage>
        <taxon>Bacteria</taxon>
        <taxon>Bacillati</taxon>
        <taxon>Bacillota</taxon>
        <taxon>Clostridia</taxon>
        <taxon>Eubacteriales</taxon>
        <taxon>Clostridiaceae</taxon>
        <taxon>Clostridium</taxon>
    </lineage>
</organism>
<dbReference type="PANTHER" id="PTHR10000:SF8">
    <property type="entry name" value="HAD SUPERFAMILY HYDROLASE-LIKE, TYPE 3"/>
    <property type="match status" value="1"/>
</dbReference>
<dbReference type="NCBIfam" id="TIGR01484">
    <property type="entry name" value="HAD-SF-IIB"/>
    <property type="match status" value="1"/>
</dbReference>
<dbReference type="Pfam" id="PF08282">
    <property type="entry name" value="Hydrolase_3"/>
    <property type="match status" value="1"/>
</dbReference>
<dbReference type="SUPFAM" id="SSF56784">
    <property type="entry name" value="HAD-like"/>
    <property type="match status" value="1"/>
</dbReference>
<dbReference type="InterPro" id="IPR006379">
    <property type="entry name" value="HAD-SF_hydro_IIB"/>
</dbReference>
<evidence type="ECO:0000313" key="1">
    <source>
        <dbReference type="EMBL" id="SHH85208.1"/>
    </source>
</evidence>
<evidence type="ECO:0000313" key="2">
    <source>
        <dbReference type="Proteomes" id="UP000184447"/>
    </source>
</evidence>
<dbReference type="CDD" id="cd07518">
    <property type="entry name" value="HAD_YbiV-Like"/>
    <property type="match status" value="1"/>
</dbReference>
<dbReference type="GO" id="GO:0005829">
    <property type="term" value="C:cytosol"/>
    <property type="evidence" value="ECO:0007669"/>
    <property type="project" value="TreeGrafter"/>
</dbReference>
<dbReference type="EMBL" id="FQXM01000016">
    <property type="protein sequence ID" value="SHH85208.1"/>
    <property type="molecule type" value="Genomic_DNA"/>
</dbReference>
<name>A0A1M5WCQ9_9CLOT</name>
<dbReference type="NCBIfam" id="TIGR00099">
    <property type="entry name" value="Cof-subfamily"/>
    <property type="match status" value="1"/>
</dbReference>
<dbReference type="PANTHER" id="PTHR10000">
    <property type="entry name" value="PHOSPHOSERINE PHOSPHATASE"/>
    <property type="match status" value="1"/>
</dbReference>
<dbReference type="GO" id="GO:0000287">
    <property type="term" value="F:magnesium ion binding"/>
    <property type="evidence" value="ECO:0007669"/>
    <property type="project" value="TreeGrafter"/>
</dbReference>
<dbReference type="InterPro" id="IPR036412">
    <property type="entry name" value="HAD-like_sf"/>
</dbReference>